<keyword evidence="6" id="KW-0315">Glutamine amidotransferase</keyword>
<dbReference type="EMBL" id="BLIY01000018">
    <property type="protein sequence ID" value="GFE55269.1"/>
    <property type="molecule type" value="Genomic_DNA"/>
</dbReference>
<dbReference type="PANTHER" id="PTHR10937:SF0">
    <property type="entry name" value="GLUTAMINE--FRUCTOSE-6-PHOSPHATE TRANSAMINASE (ISOMERIZING)"/>
    <property type="match status" value="1"/>
</dbReference>
<dbReference type="GO" id="GO:0006487">
    <property type="term" value="P:protein N-linked glycosylation"/>
    <property type="evidence" value="ECO:0007669"/>
    <property type="project" value="TreeGrafter"/>
</dbReference>
<evidence type="ECO:0000313" key="9">
    <source>
        <dbReference type="EMBL" id="GFE55269.1"/>
    </source>
</evidence>
<dbReference type="Gene3D" id="3.60.20.10">
    <property type="entry name" value="Glutamine Phosphoribosylpyrophosphate, subunit 1, domain 1"/>
    <property type="match status" value="1"/>
</dbReference>
<dbReference type="Gene3D" id="3.40.50.10490">
    <property type="entry name" value="Glucose-6-phosphate isomerase like protein, domain 1"/>
    <property type="match status" value="2"/>
</dbReference>
<dbReference type="GO" id="GO:0004360">
    <property type="term" value="F:glutamine-fructose-6-phosphate transaminase (isomerizing) activity"/>
    <property type="evidence" value="ECO:0007669"/>
    <property type="project" value="UniProtKB-EC"/>
</dbReference>
<evidence type="ECO:0000313" key="10">
    <source>
        <dbReference type="Proteomes" id="UP001057455"/>
    </source>
</evidence>
<dbReference type="CDD" id="cd05008">
    <property type="entry name" value="SIS_GlmS_GlmD_1"/>
    <property type="match status" value="1"/>
</dbReference>
<dbReference type="AlphaFoldDB" id="A0A9W5TEX7"/>
<keyword evidence="5" id="KW-0677">Repeat</keyword>
<name>A0A9W5TEX7_BABOV</name>
<dbReference type="GO" id="GO:0006047">
    <property type="term" value="P:UDP-N-acetylglucosamine metabolic process"/>
    <property type="evidence" value="ECO:0007669"/>
    <property type="project" value="TreeGrafter"/>
</dbReference>
<keyword evidence="4" id="KW-0808">Transferase</keyword>
<dbReference type="InterPro" id="IPR017932">
    <property type="entry name" value="GATase_2_dom"/>
</dbReference>
<protein>
    <recommendedName>
        <fullName evidence="2">glutamine--fructose-6-phosphate transaminase (isomerizing)</fullName>
        <ecNumber evidence="2">2.6.1.16</ecNumber>
    </recommendedName>
</protein>
<dbReference type="Pfam" id="PF01380">
    <property type="entry name" value="SIS"/>
    <property type="match status" value="2"/>
</dbReference>
<sequence length="723" mass="80191">MNIFGNIRDMFDRGDGFERHSNNATRSTTGRLANGIRRRFSWPFPIGKPADCCGVVAYVGTKECRDILLDDIQSIKHRGYDSCGIGTLRKDGSIEVTKCSSYKAPANCFDRLRERLGDRHLGSKIGIAHTRWATMGPPTDDNAHPHCDPKSRVALVHNGTVTNTVELFAEMCEKLRENGLDPKQMYGADMHCPDSDSRAIAYLIGLNLDLGADPFTAMKNVVSRLEGSWAICLVHAHNPHSLYVARSGCPLLLIKDDATRSVFVASETVAFMDRADYFVALEDGDVMELNFPVVEKLFATREVCRITKQILRSTPEPHQYWIQKEVFDQPLVARVALQHFKILRGSQKLRLIKQELEGVVDVTFDSEEHFITQELELISALDPDDVLFEIPVHGDASLLKNIEMRHKLNIVAAGSSHNAAKYVASLFQRCAMFEHLETDDPTELKLYRYTNPDSTFIYVSQSGETLDTVKACNHLAELNPSALKIAMLNNLNTLLDRSCDLTMLINTGREVSLASTKTFTVQIMLLMALIGYIVQAQDVDKHHAKFLRQMKKSIIGYGKALKSVLQCEEQCQKIAQRLCNVDAMYVIGSGEGYAIAQEAALKFKEITYIHAEGIASGVMKHGSLASIDPQKHTPVICIMTPDEPEVTVNATKQLKARGAFIIMLASNPAMADGMDEFIQIPECGMLTAACAIVPVQMIAYKTAILRGLNPDTPRGLAKTVTVV</sequence>
<dbReference type="GO" id="GO:0006002">
    <property type="term" value="P:fructose 6-phosphate metabolic process"/>
    <property type="evidence" value="ECO:0007669"/>
    <property type="project" value="TreeGrafter"/>
</dbReference>
<comment type="caution">
    <text evidence="9">The sequence shown here is derived from an EMBL/GenBank/DDBJ whole genome shotgun (WGS) entry which is preliminary data.</text>
</comment>
<organism evidence="9 10">
    <name type="scientific">Babesia ovis</name>
    <dbReference type="NCBI Taxonomy" id="5869"/>
    <lineage>
        <taxon>Eukaryota</taxon>
        <taxon>Sar</taxon>
        <taxon>Alveolata</taxon>
        <taxon>Apicomplexa</taxon>
        <taxon>Aconoidasida</taxon>
        <taxon>Piroplasmida</taxon>
        <taxon>Babesiidae</taxon>
        <taxon>Babesia</taxon>
    </lineage>
</organism>
<dbReference type="EC" id="2.6.1.16" evidence="2"/>
<dbReference type="Pfam" id="PF13522">
    <property type="entry name" value="GATase_6"/>
    <property type="match status" value="1"/>
</dbReference>
<evidence type="ECO:0000256" key="1">
    <source>
        <dbReference type="ARBA" id="ARBA00001031"/>
    </source>
</evidence>
<evidence type="ECO:0000256" key="2">
    <source>
        <dbReference type="ARBA" id="ARBA00012916"/>
    </source>
</evidence>
<evidence type="ECO:0000256" key="6">
    <source>
        <dbReference type="ARBA" id="ARBA00022962"/>
    </source>
</evidence>
<feature type="domain" description="Glutamine amidotransferase type-2" evidence="7">
    <location>
        <begin position="53"/>
        <end position="292"/>
    </location>
</feature>
<feature type="domain" description="SIS" evidence="8">
    <location>
        <begin position="574"/>
        <end position="713"/>
    </location>
</feature>
<evidence type="ECO:0000256" key="5">
    <source>
        <dbReference type="ARBA" id="ARBA00022737"/>
    </source>
</evidence>
<gene>
    <name evidence="9" type="ORF">BaOVIS_026730</name>
</gene>
<proteinExistence type="predicted"/>
<dbReference type="InterPro" id="IPR035466">
    <property type="entry name" value="GlmS/AgaS_SIS"/>
</dbReference>
<dbReference type="InterPro" id="IPR001347">
    <property type="entry name" value="SIS_dom"/>
</dbReference>
<dbReference type="SUPFAM" id="SSF53697">
    <property type="entry name" value="SIS domain"/>
    <property type="match status" value="1"/>
</dbReference>
<dbReference type="NCBIfam" id="NF001484">
    <property type="entry name" value="PRK00331.1"/>
    <property type="match status" value="1"/>
</dbReference>
<evidence type="ECO:0000256" key="3">
    <source>
        <dbReference type="ARBA" id="ARBA00022576"/>
    </source>
</evidence>
<dbReference type="InterPro" id="IPR035490">
    <property type="entry name" value="GlmS/FrlB_SIS"/>
</dbReference>
<evidence type="ECO:0000256" key="4">
    <source>
        <dbReference type="ARBA" id="ARBA00022679"/>
    </source>
</evidence>
<dbReference type="PROSITE" id="PS51278">
    <property type="entry name" value="GATASE_TYPE_2"/>
    <property type="match status" value="1"/>
</dbReference>
<dbReference type="GO" id="GO:0097367">
    <property type="term" value="F:carbohydrate derivative binding"/>
    <property type="evidence" value="ECO:0007669"/>
    <property type="project" value="InterPro"/>
</dbReference>
<dbReference type="InterPro" id="IPR046348">
    <property type="entry name" value="SIS_dom_sf"/>
</dbReference>
<reference evidence="9" key="1">
    <citation type="submission" date="2019-12" db="EMBL/GenBank/DDBJ databases">
        <title>Genome sequence of Babesia ovis.</title>
        <authorList>
            <person name="Yamagishi J."/>
            <person name="Sevinc F."/>
            <person name="Xuan X."/>
        </authorList>
    </citation>
    <scope>NUCLEOTIDE SEQUENCE</scope>
    <source>
        <strain evidence="9">Selcuk</strain>
    </source>
</reference>
<evidence type="ECO:0000259" key="7">
    <source>
        <dbReference type="PROSITE" id="PS51278"/>
    </source>
</evidence>
<dbReference type="InterPro" id="IPR029055">
    <property type="entry name" value="Ntn_hydrolases_N"/>
</dbReference>
<dbReference type="PANTHER" id="PTHR10937">
    <property type="entry name" value="GLUCOSAMINE--FRUCTOSE-6-PHOSPHATE AMINOTRANSFERASE, ISOMERIZING"/>
    <property type="match status" value="1"/>
</dbReference>
<dbReference type="CDD" id="cd05009">
    <property type="entry name" value="SIS_GlmS_GlmD_2"/>
    <property type="match status" value="1"/>
</dbReference>
<dbReference type="PROSITE" id="PS51464">
    <property type="entry name" value="SIS"/>
    <property type="match status" value="2"/>
</dbReference>
<dbReference type="OrthoDB" id="15235at2759"/>
<comment type="catalytic activity">
    <reaction evidence="1">
        <text>D-fructose 6-phosphate + L-glutamine = D-glucosamine 6-phosphate + L-glutamate</text>
        <dbReference type="Rhea" id="RHEA:13237"/>
        <dbReference type="ChEBI" id="CHEBI:29985"/>
        <dbReference type="ChEBI" id="CHEBI:58359"/>
        <dbReference type="ChEBI" id="CHEBI:58725"/>
        <dbReference type="ChEBI" id="CHEBI:61527"/>
        <dbReference type="EC" id="2.6.1.16"/>
    </reaction>
</comment>
<accession>A0A9W5TEX7</accession>
<dbReference type="Proteomes" id="UP001057455">
    <property type="component" value="Unassembled WGS sequence"/>
</dbReference>
<keyword evidence="3" id="KW-0032">Aminotransferase</keyword>
<keyword evidence="10" id="KW-1185">Reference proteome</keyword>
<evidence type="ECO:0000259" key="8">
    <source>
        <dbReference type="PROSITE" id="PS51464"/>
    </source>
</evidence>
<dbReference type="SUPFAM" id="SSF56235">
    <property type="entry name" value="N-terminal nucleophile aminohydrolases (Ntn hydrolases)"/>
    <property type="match status" value="1"/>
</dbReference>
<feature type="domain" description="SIS" evidence="8">
    <location>
        <begin position="395"/>
        <end position="539"/>
    </location>
</feature>